<sequence length="94" mass="10215">MSPLARLLALPVHAYRLVLSPWLGNSCRFQPTCSAYALEALERHGAIRGGWLALWRILRCNPWGGSGYDPVPGAPAPRGCGHDHGPAAKDREDD</sequence>
<dbReference type="Proteomes" id="UP000186098">
    <property type="component" value="Unassembled WGS sequence"/>
</dbReference>
<comment type="similarity">
    <text evidence="1">Belongs to the UPF0161 family.</text>
</comment>
<dbReference type="OrthoDB" id="9801753at2"/>
<keyword evidence="1" id="KW-1003">Cell membrane</keyword>
<keyword evidence="1" id="KW-0472">Membrane</keyword>
<dbReference type="STRING" id="407234.SAMN05421795_102752"/>
<dbReference type="Pfam" id="PF01809">
    <property type="entry name" value="YidD"/>
    <property type="match status" value="1"/>
</dbReference>
<dbReference type="InterPro" id="IPR002696">
    <property type="entry name" value="Membr_insert_effic_factor_YidD"/>
</dbReference>
<protein>
    <recommendedName>
        <fullName evidence="1">Putative membrane protein insertion efficiency factor</fullName>
    </recommendedName>
</protein>
<dbReference type="GO" id="GO:0005886">
    <property type="term" value="C:plasma membrane"/>
    <property type="evidence" value="ECO:0007669"/>
    <property type="project" value="UniProtKB-SubCell"/>
</dbReference>
<dbReference type="NCBIfam" id="TIGR00278">
    <property type="entry name" value="membrane protein insertion efficiency factor YidD"/>
    <property type="match status" value="1"/>
</dbReference>
<reference evidence="4" key="1">
    <citation type="submission" date="2017-01" db="EMBL/GenBank/DDBJ databases">
        <authorList>
            <person name="Varghese N."/>
            <person name="Submissions S."/>
        </authorList>
    </citation>
    <scope>NUCLEOTIDE SEQUENCE [LARGE SCALE GENOMIC DNA]</scope>
    <source>
        <strain evidence="4">DSM 18714</strain>
    </source>
</reference>
<proteinExistence type="inferred from homology"/>
<gene>
    <name evidence="3" type="ORF">SAMN05421795_102752</name>
</gene>
<evidence type="ECO:0000256" key="1">
    <source>
        <dbReference type="HAMAP-Rule" id="MF_00386"/>
    </source>
</evidence>
<accession>A0A1N7LAB7</accession>
<feature type="compositionally biased region" description="Basic and acidic residues" evidence="2">
    <location>
        <begin position="80"/>
        <end position="94"/>
    </location>
</feature>
<dbReference type="HAMAP" id="MF_00386">
    <property type="entry name" value="UPF0161_YidD"/>
    <property type="match status" value="1"/>
</dbReference>
<evidence type="ECO:0000313" key="3">
    <source>
        <dbReference type="EMBL" id="SIS70778.1"/>
    </source>
</evidence>
<dbReference type="PANTHER" id="PTHR33383:SF1">
    <property type="entry name" value="MEMBRANE PROTEIN INSERTION EFFICIENCY FACTOR-RELATED"/>
    <property type="match status" value="1"/>
</dbReference>
<dbReference type="RefSeq" id="WP_076364730.1">
    <property type="nucleotide sequence ID" value="NZ_FTOM01000002.1"/>
</dbReference>
<evidence type="ECO:0000313" key="4">
    <source>
        <dbReference type="Proteomes" id="UP000186098"/>
    </source>
</evidence>
<dbReference type="EMBL" id="FTOM01000002">
    <property type="protein sequence ID" value="SIS70778.1"/>
    <property type="molecule type" value="Genomic_DNA"/>
</dbReference>
<dbReference type="SMART" id="SM01234">
    <property type="entry name" value="Haemolytic"/>
    <property type="match status" value="1"/>
</dbReference>
<feature type="region of interest" description="Disordered" evidence="2">
    <location>
        <begin position="74"/>
        <end position="94"/>
    </location>
</feature>
<dbReference type="PANTHER" id="PTHR33383">
    <property type="entry name" value="MEMBRANE PROTEIN INSERTION EFFICIENCY FACTOR-RELATED"/>
    <property type="match status" value="1"/>
</dbReference>
<organism evidence="3 4">
    <name type="scientific">Phaeovulum vinaykumarii</name>
    <dbReference type="NCBI Taxonomy" id="407234"/>
    <lineage>
        <taxon>Bacteria</taxon>
        <taxon>Pseudomonadati</taxon>
        <taxon>Pseudomonadota</taxon>
        <taxon>Alphaproteobacteria</taxon>
        <taxon>Rhodobacterales</taxon>
        <taxon>Paracoccaceae</taxon>
        <taxon>Phaeovulum</taxon>
    </lineage>
</organism>
<evidence type="ECO:0000256" key="2">
    <source>
        <dbReference type="SAM" id="MobiDB-lite"/>
    </source>
</evidence>
<comment type="function">
    <text evidence="1">Could be involved in insertion of integral membrane proteins into the membrane.</text>
</comment>
<keyword evidence="4" id="KW-1185">Reference proteome</keyword>
<name>A0A1N7LAB7_9RHOB</name>
<dbReference type="AlphaFoldDB" id="A0A1N7LAB7"/>
<comment type="subcellular location">
    <subcellularLocation>
        <location evidence="1">Cell membrane</location>
        <topology evidence="1">Peripheral membrane protein</topology>
        <orientation evidence="1">Cytoplasmic side</orientation>
    </subcellularLocation>
</comment>